<organism evidence="1 2">
    <name type="scientific">Pyricularia grisea</name>
    <name type="common">Crabgrass-specific blast fungus</name>
    <name type="synonym">Magnaporthe grisea</name>
    <dbReference type="NCBI Taxonomy" id="148305"/>
    <lineage>
        <taxon>Eukaryota</taxon>
        <taxon>Fungi</taxon>
        <taxon>Dikarya</taxon>
        <taxon>Ascomycota</taxon>
        <taxon>Pezizomycotina</taxon>
        <taxon>Sordariomycetes</taxon>
        <taxon>Sordariomycetidae</taxon>
        <taxon>Magnaporthales</taxon>
        <taxon>Pyriculariaceae</taxon>
        <taxon>Pyricularia</taxon>
    </lineage>
</organism>
<sequence>MELPIIPLEHGLLNVSHGRGRLLFRPGLCCLASWFVRSTPPASFSPHLEVPRSPSYLNLLKVRS</sequence>
<evidence type="ECO:0000313" key="1">
    <source>
        <dbReference type="Proteomes" id="UP000515153"/>
    </source>
</evidence>
<accession>A0A6P8ASD9</accession>
<dbReference type="KEGG" id="pgri:PgNI_09825"/>
<dbReference type="AlphaFoldDB" id="A0A6P8ASD9"/>
<keyword evidence="1" id="KW-1185">Reference proteome</keyword>
<name>A0A6P8ASD9_PYRGI</name>
<reference evidence="2" key="3">
    <citation type="submission" date="2025-08" db="UniProtKB">
        <authorList>
            <consortium name="RefSeq"/>
        </authorList>
    </citation>
    <scope>IDENTIFICATION</scope>
    <source>
        <strain evidence="2">NI907</strain>
    </source>
</reference>
<dbReference type="Proteomes" id="UP000515153">
    <property type="component" value="Unplaced"/>
</dbReference>
<evidence type="ECO:0000313" key="2">
    <source>
        <dbReference type="RefSeq" id="XP_030977805.1"/>
    </source>
</evidence>
<proteinExistence type="predicted"/>
<protein>
    <submittedName>
        <fullName evidence="2">Uncharacterized protein</fullName>
    </submittedName>
</protein>
<gene>
    <name evidence="2" type="ORF">PgNI_09825</name>
</gene>
<dbReference type="RefSeq" id="XP_030977805.1">
    <property type="nucleotide sequence ID" value="XM_031129807.1"/>
</dbReference>
<reference evidence="2" key="1">
    <citation type="journal article" date="2019" name="Mol. Biol. Evol.">
        <title>Blast fungal genomes show frequent chromosomal changes, gene gains and losses, and effector gene turnover.</title>
        <authorList>
            <person name="Gomez Luciano L.B."/>
            <person name="Jason Tsai I."/>
            <person name="Chuma I."/>
            <person name="Tosa Y."/>
            <person name="Chen Y.H."/>
            <person name="Li J.Y."/>
            <person name="Li M.Y."/>
            <person name="Jade Lu M.Y."/>
            <person name="Nakayashiki H."/>
            <person name="Li W.H."/>
        </authorList>
    </citation>
    <scope>NUCLEOTIDE SEQUENCE</scope>
    <source>
        <strain evidence="2">NI907</strain>
    </source>
</reference>
<reference evidence="2" key="2">
    <citation type="submission" date="2019-10" db="EMBL/GenBank/DDBJ databases">
        <authorList>
            <consortium name="NCBI Genome Project"/>
        </authorList>
    </citation>
    <scope>NUCLEOTIDE SEQUENCE</scope>
    <source>
        <strain evidence="2">NI907</strain>
    </source>
</reference>
<dbReference type="GeneID" id="41964715"/>